<reference evidence="2 3" key="1">
    <citation type="submission" date="2018-04" db="EMBL/GenBank/DDBJ databases">
        <title>Novel species isolated from glacier.</title>
        <authorList>
            <person name="Liu Q."/>
            <person name="Xin Y.-H."/>
        </authorList>
    </citation>
    <scope>NUCLEOTIDE SEQUENCE [LARGE SCALE GENOMIC DNA]</scope>
    <source>
        <strain evidence="2 3">GT1R17</strain>
    </source>
</reference>
<accession>A0A2T5MK16</accession>
<dbReference type="InterPro" id="IPR029044">
    <property type="entry name" value="Nucleotide-diphossugar_trans"/>
</dbReference>
<dbReference type="EMBL" id="QANS01000001">
    <property type="protein sequence ID" value="PTU32923.1"/>
    <property type="molecule type" value="Genomic_DNA"/>
</dbReference>
<feature type="domain" description="Glycosyltransferase 2-like" evidence="1">
    <location>
        <begin position="8"/>
        <end position="110"/>
    </location>
</feature>
<proteinExistence type="predicted"/>
<dbReference type="AlphaFoldDB" id="A0A2T5MK16"/>
<name>A0A2T5MK16_9GAMM</name>
<gene>
    <name evidence="2" type="ORF">CJD38_02075</name>
</gene>
<evidence type="ECO:0000313" key="2">
    <source>
        <dbReference type="EMBL" id="PTU32923.1"/>
    </source>
</evidence>
<dbReference type="SUPFAM" id="SSF53448">
    <property type="entry name" value="Nucleotide-diphospho-sugar transferases"/>
    <property type="match status" value="1"/>
</dbReference>
<dbReference type="PANTHER" id="PTHR43685">
    <property type="entry name" value="GLYCOSYLTRANSFERASE"/>
    <property type="match status" value="1"/>
</dbReference>
<protein>
    <recommendedName>
        <fullName evidence="1">Glycosyltransferase 2-like domain-containing protein</fullName>
    </recommendedName>
</protein>
<dbReference type="OrthoDB" id="9801954at2"/>
<evidence type="ECO:0000259" key="1">
    <source>
        <dbReference type="Pfam" id="PF00535"/>
    </source>
</evidence>
<comment type="caution">
    <text evidence="2">The sequence shown here is derived from an EMBL/GenBank/DDBJ whole genome shotgun (WGS) entry which is preliminary data.</text>
</comment>
<dbReference type="RefSeq" id="WP_107938631.1">
    <property type="nucleotide sequence ID" value="NZ_QANS01000001.1"/>
</dbReference>
<dbReference type="PANTHER" id="PTHR43685:SF3">
    <property type="entry name" value="SLR2126 PROTEIN"/>
    <property type="match status" value="1"/>
</dbReference>
<organism evidence="2 3">
    <name type="scientific">Stenotrophobium rhamnosiphilum</name>
    <dbReference type="NCBI Taxonomy" id="2029166"/>
    <lineage>
        <taxon>Bacteria</taxon>
        <taxon>Pseudomonadati</taxon>
        <taxon>Pseudomonadota</taxon>
        <taxon>Gammaproteobacteria</taxon>
        <taxon>Nevskiales</taxon>
        <taxon>Nevskiaceae</taxon>
        <taxon>Stenotrophobium</taxon>
    </lineage>
</organism>
<dbReference type="InterPro" id="IPR050834">
    <property type="entry name" value="Glycosyltransf_2"/>
</dbReference>
<dbReference type="Pfam" id="PF00535">
    <property type="entry name" value="Glycos_transf_2"/>
    <property type="match status" value="1"/>
</dbReference>
<keyword evidence="3" id="KW-1185">Reference proteome</keyword>
<sequence>MSTMPKVSVIIPTFNRAHILGRAIASVLGQTYSDLELIVVDDGSSDGTAALIQTFPDPRLRYVQQPRNLGVSAARNRGIAEARGEWLAFLDSDDLWLPQKLDRQFAALSGVDCVASYCSLLRMDGKISIEVPFGDVGSNSGPKPWPSLLMDGIWCTQTWLVPKRVVIEAGQFDERMKIWEDWDLLLRIALLGPIHHLPEVLVHSTVSHDSLVGQHQNRPTSLRILQQKHAELFSRDATVAAHHIYTRARFELLYGDWMQGWRALARVIVLQPTRKRGWGLLAASLTGRKGLQHIAEWAKQRKGG</sequence>
<dbReference type="InterPro" id="IPR001173">
    <property type="entry name" value="Glyco_trans_2-like"/>
</dbReference>
<dbReference type="Gene3D" id="3.90.550.10">
    <property type="entry name" value="Spore Coat Polysaccharide Biosynthesis Protein SpsA, Chain A"/>
    <property type="match status" value="1"/>
</dbReference>
<evidence type="ECO:0000313" key="3">
    <source>
        <dbReference type="Proteomes" id="UP000244248"/>
    </source>
</evidence>
<dbReference type="Proteomes" id="UP000244248">
    <property type="component" value="Unassembled WGS sequence"/>
</dbReference>